<dbReference type="Proteomes" id="UP001430149">
    <property type="component" value="Unassembled WGS sequence"/>
</dbReference>
<sequence length="125" mass="14201">MLPLIAADAVLTFHLGFILFCTLGALLALKWRWMVLLQLPAAAWGFYVELSGRICPLTSIENHFRERAGQAAYQGDFIGHYLLATIYPNGLTREIQFLLAAFVLILNVSVYAWLIRRWLSSRPPH</sequence>
<accession>A0ABS2JZE2</accession>
<dbReference type="Pfam" id="PF10861">
    <property type="entry name" value="DUF2784"/>
    <property type="match status" value="1"/>
</dbReference>
<keyword evidence="1" id="KW-0472">Membrane</keyword>
<name>A0ABS2JZE2_9GAMM</name>
<keyword evidence="1" id="KW-1133">Transmembrane helix</keyword>
<feature type="transmembrane region" description="Helical" evidence="1">
    <location>
        <begin position="97"/>
        <end position="115"/>
    </location>
</feature>
<feature type="transmembrane region" description="Helical" evidence="1">
    <location>
        <begin position="6"/>
        <end position="29"/>
    </location>
</feature>
<keyword evidence="1" id="KW-0812">Transmembrane</keyword>
<protein>
    <submittedName>
        <fullName evidence="2">DUF2784 domain-containing protein</fullName>
    </submittedName>
</protein>
<comment type="caution">
    <text evidence="2">The sequence shown here is derived from an EMBL/GenBank/DDBJ whole genome shotgun (WGS) entry which is preliminary data.</text>
</comment>
<dbReference type="RefSeq" id="WP_204679768.1">
    <property type="nucleotide sequence ID" value="NZ_BSNR01000023.1"/>
</dbReference>
<reference evidence="2" key="1">
    <citation type="submission" date="2020-10" db="EMBL/GenBank/DDBJ databases">
        <title>Phylogeny of dyella-like bacteria.</title>
        <authorList>
            <person name="Fu J."/>
        </authorList>
    </citation>
    <scope>NUCLEOTIDE SEQUENCE</scope>
    <source>
        <strain evidence="2">DHOC52</strain>
    </source>
</reference>
<evidence type="ECO:0000313" key="3">
    <source>
        <dbReference type="Proteomes" id="UP001430149"/>
    </source>
</evidence>
<dbReference type="EMBL" id="JADIKE010000026">
    <property type="protein sequence ID" value="MBM7124371.1"/>
    <property type="molecule type" value="Genomic_DNA"/>
</dbReference>
<keyword evidence="3" id="KW-1185">Reference proteome</keyword>
<proteinExistence type="predicted"/>
<evidence type="ECO:0000256" key="1">
    <source>
        <dbReference type="SAM" id="Phobius"/>
    </source>
</evidence>
<evidence type="ECO:0000313" key="2">
    <source>
        <dbReference type="EMBL" id="MBM7124371.1"/>
    </source>
</evidence>
<gene>
    <name evidence="2" type="ORF">ISP19_03180</name>
</gene>
<organism evidence="2 3">
    <name type="scientific">Dyella flava</name>
    <dbReference type="NCBI Taxonomy" id="1920170"/>
    <lineage>
        <taxon>Bacteria</taxon>
        <taxon>Pseudomonadati</taxon>
        <taxon>Pseudomonadota</taxon>
        <taxon>Gammaproteobacteria</taxon>
        <taxon>Lysobacterales</taxon>
        <taxon>Rhodanobacteraceae</taxon>
        <taxon>Dyella</taxon>
    </lineage>
</organism>
<dbReference type="InterPro" id="IPR021218">
    <property type="entry name" value="DUF2784"/>
</dbReference>